<dbReference type="PROSITE" id="PS51202">
    <property type="entry name" value="RCK_C"/>
    <property type="match status" value="1"/>
</dbReference>
<feature type="transmembrane region" description="Helical" evidence="7">
    <location>
        <begin position="117"/>
        <end position="133"/>
    </location>
</feature>
<accession>A0A0W8F1U1</accession>
<dbReference type="InterPro" id="IPR006037">
    <property type="entry name" value="RCK_C"/>
</dbReference>
<sequence>MRFIGESGCIPSTTKSRLQAILDGEGFGFAELIVRPKASIIGKTPRETMFRQTFAIEPIVHQSGENENRADFSNTPLAAGDTIVAYGSWDTLRLFARHQDLLLVTHPEGHGVRHQKGYLAVLLFAAAICLTITGVPLSLALLTGAAGMVLSGVLTMDEAYHAVDWKTIALIAGLIPLGIAMEKSGAAALVAESLAETLTGAYPLVILIAIAIVATVLSLLISNVAATVLLVPIAMLSATGTGIDPRALALLVAVCASNSFILPTHQVNALLMGPGGYTTKDYLKAGSIMTVIFIAVAVTLIYLLI</sequence>
<dbReference type="GO" id="GO:0008324">
    <property type="term" value="F:monoatomic cation transmembrane transporter activity"/>
    <property type="evidence" value="ECO:0007669"/>
    <property type="project" value="InterPro"/>
</dbReference>
<feature type="transmembrane region" description="Helical" evidence="7">
    <location>
        <begin position="202"/>
        <end position="235"/>
    </location>
</feature>
<dbReference type="PANTHER" id="PTHR43652:SF2">
    <property type="entry name" value="BASIC AMINO ACID ANTIPORTER YFCC-RELATED"/>
    <property type="match status" value="1"/>
</dbReference>
<dbReference type="AlphaFoldDB" id="A0A0W8F1U1"/>
<dbReference type="GO" id="GO:0006813">
    <property type="term" value="P:potassium ion transport"/>
    <property type="evidence" value="ECO:0007669"/>
    <property type="project" value="InterPro"/>
</dbReference>
<dbReference type="EMBL" id="LNQE01001610">
    <property type="protein sequence ID" value="KUG14872.1"/>
    <property type="molecule type" value="Genomic_DNA"/>
</dbReference>
<keyword evidence="6 7" id="KW-0472">Membrane</keyword>
<dbReference type="InterPro" id="IPR036721">
    <property type="entry name" value="RCK_C_sf"/>
</dbReference>
<evidence type="ECO:0000256" key="3">
    <source>
        <dbReference type="ARBA" id="ARBA00022692"/>
    </source>
</evidence>
<reference evidence="9" key="1">
    <citation type="journal article" date="2015" name="Proc. Natl. Acad. Sci. U.S.A.">
        <title>Networks of energetic and metabolic interactions define dynamics in microbial communities.</title>
        <authorList>
            <person name="Embree M."/>
            <person name="Liu J.K."/>
            <person name="Al-Bassam M.M."/>
            <person name="Zengler K."/>
        </authorList>
    </citation>
    <scope>NUCLEOTIDE SEQUENCE</scope>
</reference>
<evidence type="ECO:0000256" key="2">
    <source>
        <dbReference type="ARBA" id="ARBA00022448"/>
    </source>
</evidence>
<dbReference type="InterPro" id="IPR051679">
    <property type="entry name" value="DASS-Related_Transporters"/>
</dbReference>
<feature type="domain" description="RCK C-terminal" evidence="8">
    <location>
        <begin position="17"/>
        <end position="101"/>
    </location>
</feature>
<keyword evidence="5 7" id="KW-1133">Transmembrane helix</keyword>
<name>A0A0W8F1U1_9ZZZZ</name>
<evidence type="ECO:0000256" key="5">
    <source>
        <dbReference type="ARBA" id="ARBA00022989"/>
    </source>
</evidence>
<keyword evidence="2" id="KW-0813">Transport</keyword>
<feature type="transmembrane region" description="Helical" evidence="7">
    <location>
        <begin position="168"/>
        <end position="190"/>
    </location>
</feature>
<proteinExistence type="predicted"/>
<dbReference type="GO" id="GO:0005886">
    <property type="term" value="C:plasma membrane"/>
    <property type="evidence" value="ECO:0007669"/>
    <property type="project" value="TreeGrafter"/>
</dbReference>
<organism evidence="9">
    <name type="scientific">hydrocarbon metagenome</name>
    <dbReference type="NCBI Taxonomy" id="938273"/>
    <lineage>
        <taxon>unclassified sequences</taxon>
        <taxon>metagenomes</taxon>
        <taxon>ecological metagenomes</taxon>
    </lineage>
</organism>
<evidence type="ECO:0000259" key="8">
    <source>
        <dbReference type="PROSITE" id="PS51202"/>
    </source>
</evidence>
<evidence type="ECO:0000256" key="4">
    <source>
        <dbReference type="ARBA" id="ARBA00022737"/>
    </source>
</evidence>
<dbReference type="Pfam" id="PF03600">
    <property type="entry name" value="CitMHS"/>
    <property type="match status" value="1"/>
</dbReference>
<evidence type="ECO:0000256" key="7">
    <source>
        <dbReference type="SAM" id="Phobius"/>
    </source>
</evidence>
<comment type="subcellular location">
    <subcellularLocation>
        <location evidence="1">Membrane</location>
        <topology evidence="1">Multi-pass membrane protein</topology>
    </subcellularLocation>
</comment>
<keyword evidence="3 7" id="KW-0812">Transmembrane</keyword>
<evidence type="ECO:0000256" key="6">
    <source>
        <dbReference type="ARBA" id="ARBA00023136"/>
    </source>
</evidence>
<feature type="transmembrane region" description="Helical" evidence="7">
    <location>
        <begin position="247"/>
        <end position="265"/>
    </location>
</feature>
<comment type="caution">
    <text evidence="9">The sequence shown here is derived from an EMBL/GenBank/DDBJ whole genome shotgun (WGS) entry which is preliminary data.</text>
</comment>
<dbReference type="PANTHER" id="PTHR43652">
    <property type="entry name" value="BASIC AMINO ACID ANTIPORTER YFCC-RELATED"/>
    <property type="match status" value="1"/>
</dbReference>
<evidence type="ECO:0000256" key="1">
    <source>
        <dbReference type="ARBA" id="ARBA00004141"/>
    </source>
</evidence>
<dbReference type="SUPFAM" id="SSF116726">
    <property type="entry name" value="TrkA C-terminal domain-like"/>
    <property type="match status" value="1"/>
</dbReference>
<feature type="transmembrane region" description="Helical" evidence="7">
    <location>
        <begin position="285"/>
        <end position="304"/>
    </location>
</feature>
<evidence type="ECO:0000313" key="9">
    <source>
        <dbReference type="EMBL" id="KUG14872.1"/>
    </source>
</evidence>
<protein>
    <submittedName>
        <fullName evidence="9">Sulfur deprivation response regulator</fullName>
    </submittedName>
</protein>
<keyword evidence="4" id="KW-0677">Repeat</keyword>
<gene>
    <name evidence="9" type="ORF">ASZ90_015471</name>
</gene>
<dbReference type="Gene3D" id="3.30.70.1450">
    <property type="entry name" value="Regulator of K+ conductance, C-terminal domain"/>
    <property type="match status" value="1"/>
</dbReference>
<dbReference type="InterPro" id="IPR004680">
    <property type="entry name" value="Cit_transptr-like_dom"/>
</dbReference>